<dbReference type="SUPFAM" id="SSF53850">
    <property type="entry name" value="Periplasmic binding protein-like II"/>
    <property type="match status" value="1"/>
</dbReference>
<evidence type="ECO:0000313" key="2">
    <source>
        <dbReference type="Proteomes" id="UP000887566"/>
    </source>
</evidence>
<protein>
    <submittedName>
        <fullName evidence="3">Uncharacterized protein</fullName>
    </submittedName>
</protein>
<evidence type="ECO:0000313" key="3">
    <source>
        <dbReference type="WBParaSite" id="PSAMB.scaffold1738size28255.g14665.t1"/>
    </source>
</evidence>
<keyword evidence="1" id="KW-0472">Membrane</keyword>
<dbReference type="AlphaFoldDB" id="A0A914VAF1"/>
<keyword evidence="2" id="KW-1185">Reference proteome</keyword>
<dbReference type="Proteomes" id="UP000887566">
    <property type="component" value="Unplaced"/>
</dbReference>
<feature type="transmembrane region" description="Helical" evidence="1">
    <location>
        <begin position="137"/>
        <end position="156"/>
    </location>
</feature>
<dbReference type="WBParaSite" id="PSAMB.scaffold1738size28255.g14665.t1">
    <property type="protein sequence ID" value="PSAMB.scaffold1738size28255.g14665.t1"/>
    <property type="gene ID" value="PSAMB.scaffold1738size28255.g14665"/>
</dbReference>
<evidence type="ECO:0000256" key="1">
    <source>
        <dbReference type="SAM" id="Phobius"/>
    </source>
</evidence>
<accession>A0A914VAF1</accession>
<proteinExistence type="predicted"/>
<feature type="transmembrane region" description="Helical" evidence="1">
    <location>
        <begin position="182"/>
        <end position="200"/>
    </location>
</feature>
<keyword evidence="1" id="KW-0812">Transmembrane</keyword>
<name>A0A914VAF1_9BILA</name>
<sequence>MAVHNRTLRLGYVNLIYPILTECGVDLSKWLTCDQPGIAAEIWRVLFPYLNYSSIEFVKIDTFGVVANSTATPDSLFDQLHKGKVDASYQFTIYENDERFGYVLYSAPVSTYHFGFVAGDLIDNKQSSLKIEVFQRLPLMLLVLLTLFFGLVHGMINGNIRDGVWRGLSSACMQFKDDPHGIRNPIIVMGYAVLLINYFAGFRGQALSMTISQSPLFQMDHIRQNLGTGKVLLIIAGSTDLGLVARKLLFGNENADLRKFGTIEESNFTLAADVLCNRRDVLFFGSVESLRWGSKQKNCWLRT</sequence>
<organism evidence="2 3">
    <name type="scientific">Plectus sambesii</name>
    <dbReference type="NCBI Taxonomy" id="2011161"/>
    <lineage>
        <taxon>Eukaryota</taxon>
        <taxon>Metazoa</taxon>
        <taxon>Ecdysozoa</taxon>
        <taxon>Nematoda</taxon>
        <taxon>Chromadorea</taxon>
        <taxon>Plectida</taxon>
        <taxon>Plectina</taxon>
        <taxon>Plectoidea</taxon>
        <taxon>Plectidae</taxon>
        <taxon>Plectus</taxon>
    </lineage>
</organism>
<reference evidence="3" key="1">
    <citation type="submission" date="2022-11" db="UniProtKB">
        <authorList>
            <consortium name="WormBaseParasite"/>
        </authorList>
    </citation>
    <scope>IDENTIFICATION</scope>
</reference>
<keyword evidence="1" id="KW-1133">Transmembrane helix</keyword>